<keyword evidence="1 2" id="KW-0479">Metal-binding</keyword>
<proteinExistence type="inferred from homology"/>
<dbReference type="EMBL" id="JASGOQ010000001">
    <property type="protein sequence ID" value="MDV5390185.1"/>
    <property type="molecule type" value="Genomic_DNA"/>
</dbReference>
<evidence type="ECO:0000259" key="3">
    <source>
        <dbReference type="Pfam" id="PF18073"/>
    </source>
</evidence>
<sequence length="386" mass="44232">MLEILFLLLPIAAGYGWYMGRRSIRQNQSNQRKQLSRDYFTGLNYLLSNESDKAVDLFISMLDVDDETIDTHLSLGSLFRKRGEVDRSIRIHQNLIARPTLTNEQRDIAMMELGKDYLAAGFYDRAEEIFLNLVSQDDHSEESETQLIAIYQVIKEWQKAIDITKRLSRKRQLVLKPITAHFYCQLADETSDDAEKVKLLQQALKQDPKCGRALLTLAKKFLDAKDYSQCKSMLIALKKADIELFADALPTAKEVYRDTQDKEGYQELLAGAMAEGAGASVVVALAQHMISLDEIKAAENMVLDALYRHPTMKGFQHLMQMHLRQAEEGQAKQSLTMLEQLVEQQIKFRPSYRCKECGFPSHTLYWHCPSCKKWGTIKRIRGLDGE</sequence>
<dbReference type="InterPro" id="IPR030865">
    <property type="entry name" value="LapB"/>
</dbReference>
<comment type="caution">
    <text evidence="4">The sequence shown here is derived from an EMBL/GenBank/DDBJ whole genome shotgun (WGS) entry which is preliminary data.</text>
</comment>
<comment type="function">
    <text evidence="2">Modulates cellular lipopolysaccharide (LPS) levels by regulating LpxC, which is involved in lipid A biosynthesis. May act by modulating the proteolytic activity of FtsH towards LpxC. May also coordinate assembly of proteins involved in LPS synthesis at the plasma membrane.</text>
</comment>
<protein>
    <recommendedName>
        <fullName evidence="2">Lipopolysaccharide assembly protein B</fullName>
    </recommendedName>
</protein>
<dbReference type="NCBIfam" id="NF008756">
    <property type="entry name" value="PRK11788.1-4"/>
    <property type="match status" value="1"/>
</dbReference>
<accession>A0A073KNX8</accession>
<keyword evidence="2" id="KW-0997">Cell inner membrane</keyword>
<evidence type="ECO:0000313" key="5">
    <source>
        <dbReference type="EMBL" id="MDI5831779.1"/>
    </source>
</evidence>
<dbReference type="NCBIfam" id="NF008753">
    <property type="entry name" value="PRK11788.1-1"/>
    <property type="match status" value="1"/>
</dbReference>
<keyword evidence="2" id="KW-1003">Cell membrane</keyword>
<dbReference type="Proteomes" id="UP001152518">
    <property type="component" value="Unassembled WGS sequence"/>
</dbReference>
<dbReference type="AlphaFoldDB" id="A0A073KNX8"/>
<comment type="similarity">
    <text evidence="2">Belongs to the LapB family.</text>
</comment>
<dbReference type="NCBIfam" id="NF008757">
    <property type="entry name" value="PRK11788.1-5"/>
    <property type="match status" value="1"/>
</dbReference>
<dbReference type="Pfam" id="PF18073">
    <property type="entry name" value="Zn_ribbon_LapB"/>
    <property type="match status" value="1"/>
</dbReference>
<dbReference type="OrthoDB" id="507476at2"/>
<dbReference type="InterPro" id="IPR011990">
    <property type="entry name" value="TPR-like_helical_dom_sf"/>
</dbReference>
<keyword evidence="2" id="KW-0472">Membrane</keyword>
<dbReference type="GO" id="GO:0008653">
    <property type="term" value="P:lipopolysaccharide metabolic process"/>
    <property type="evidence" value="ECO:0007669"/>
    <property type="project" value="InterPro"/>
</dbReference>
<dbReference type="Pfam" id="PF13176">
    <property type="entry name" value="TPR_7"/>
    <property type="match status" value="1"/>
</dbReference>
<evidence type="ECO:0000313" key="4">
    <source>
        <dbReference type="EMBL" id="MDG5899565.1"/>
    </source>
</evidence>
<dbReference type="Proteomes" id="UP001159075">
    <property type="component" value="Unassembled WGS sequence"/>
</dbReference>
<evidence type="ECO:0000313" key="7">
    <source>
        <dbReference type="Proteomes" id="UP001159075"/>
    </source>
</evidence>
<dbReference type="GO" id="GO:0009898">
    <property type="term" value="C:cytoplasmic side of plasma membrane"/>
    <property type="evidence" value="ECO:0007669"/>
    <property type="project" value="UniProtKB-UniRule"/>
</dbReference>
<evidence type="ECO:0000256" key="1">
    <source>
        <dbReference type="ARBA" id="ARBA00022723"/>
    </source>
</evidence>
<keyword evidence="2" id="KW-0802">TPR repeat</keyword>
<dbReference type="EMBL" id="JAOTLW010000008">
    <property type="protein sequence ID" value="MDI5831779.1"/>
    <property type="molecule type" value="Genomic_DNA"/>
</dbReference>
<dbReference type="EMBL" id="SUNE01000003">
    <property type="protein sequence ID" value="MDG5899565.1"/>
    <property type="molecule type" value="Genomic_DNA"/>
</dbReference>
<feature type="topological domain" description="Cytoplasmic" evidence="2">
    <location>
        <begin position="21"/>
        <end position="386"/>
    </location>
</feature>
<gene>
    <name evidence="2 4" type="primary">lapB</name>
    <name evidence="4" type="ORF">E2650_06565</name>
    <name evidence="5" type="ORF">ODY93_09405</name>
    <name evidence="6" type="ORF">QM089_07930</name>
</gene>
<dbReference type="Proteomes" id="UP001187859">
    <property type="component" value="Unassembled WGS sequence"/>
</dbReference>
<reference evidence="6" key="4">
    <citation type="submission" date="2023-05" db="EMBL/GenBank/DDBJ databases">
        <title>Colonisation of extended spectrum b-lactamase- and carbapenemase-producing bacteria on hospital surfaces from low- and middle-income countries.</title>
        <authorList>
            <person name="Nieto-Rosado M."/>
            <person name="Sands K."/>
            <person name="Iregbu K."/>
            <person name="Zahra R."/>
            <person name="Mazarati J.B."/>
            <person name="Mehtar S."/>
            <person name="Barnards-Group B."/>
            <person name="Walsh T.R."/>
        </authorList>
    </citation>
    <scope>NUCLEOTIDE SEQUENCE</scope>
    <source>
        <strain evidence="6">PP-E493</strain>
    </source>
</reference>
<dbReference type="HAMAP" id="MF_00994">
    <property type="entry name" value="LPS_assembly_LapB"/>
    <property type="match status" value="1"/>
</dbReference>
<evidence type="ECO:0000256" key="2">
    <source>
        <dbReference type="HAMAP-Rule" id="MF_00994"/>
    </source>
</evidence>
<keyword evidence="2" id="KW-0812">Transmembrane</keyword>
<dbReference type="Gene3D" id="1.25.40.10">
    <property type="entry name" value="Tetratricopeptide repeat domain"/>
    <property type="match status" value="1"/>
</dbReference>
<organism evidence="4">
    <name type="scientific">Shewanella xiamenensis</name>
    <dbReference type="NCBI Taxonomy" id="332186"/>
    <lineage>
        <taxon>Bacteria</taxon>
        <taxon>Pseudomonadati</taxon>
        <taxon>Pseudomonadota</taxon>
        <taxon>Gammaproteobacteria</taxon>
        <taxon>Alteromonadales</taxon>
        <taxon>Shewanellaceae</taxon>
        <taxon>Shewanella</taxon>
    </lineage>
</organism>
<keyword evidence="7" id="KW-1185">Reference proteome</keyword>
<feature type="domain" description="LapB rubredoxin metal binding" evidence="3">
    <location>
        <begin position="352"/>
        <end position="378"/>
    </location>
</feature>
<dbReference type="GO" id="GO:0005506">
    <property type="term" value="F:iron ion binding"/>
    <property type="evidence" value="ECO:0007669"/>
    <property type="project" value="UniProtKB-UniRule"/>
</dbReference>
<feature type="binding site" evidence="2">
    <location>
        <position position="371"/>
    </location>
    <ligand>
        <name>Fe cation</name>
        <dbReference type="ChEBI" id="CHEBI:24875"/>
    </ligand>
</feature>
<name>A0A073KNX8_9GAMM</name>
<dbReference type="SUPFAM" id="SSF48452">
    <property type="entry name" value="TPR-like"/>
    <property type="match status" value="1"/>
</dbReference>
<feature type="binding site" evidence="2">
    <location>
        <position position="354"/>
    </location>
    <ligand>
        <name>Fe cation</name>
        <dbReference type="ChEBI" id="CHEBI:24875"/>
    </ligand>
</feature>
<keyword evidence="2" id="KW-0677">Repeat</keyword>
<reference evidence="4" key="1">
    <citation type="journal article" date="2019" name="Int J Environ Res Public Health">
        <title>Characterization of Chromosome-Mediated BlaOXA-894 in Shewanella xiamenensis Isolated from Pig Wastewater.</title>
        <authorList>
            <person name="Zou H."/>
            <person name="Zhou Z."/>
            <person name="Xia H."/>
            <person name="Zhao Q."/>
            <person name="Li X."/>
        </authorList>
    </citation>
    <scope>NUCLEOTIDE SEQUENCE</scope>
    <source>
        <strain evidence="4">2015oxa</strain>
    </source>
</reference>
<dbReference type="RefSeq" id="WP_037418905.1">
    <property type="nucleotide sequence ID" value="NZ_AP025014.1"/>
</dbReference>
<dbReference type="GO" id="GO:0046890">
    <property type="term" value="P:regulation of lipid biosynthetic process"/>
    <property type="evidence" value="ECO:0007669"/>
    <property type="project" value="UniProtKB-UniRule"/>
</dbReference>
<keyword evidence="2" id="KW-0408">Iron</keyword>
<evidence type="ECO:0000313" key="6">
    <source>
        <dbReference type="EMBL" id="MDV5390185.1"/>
    </source>
</evidence>
<comment type="subcellular location">
    <subcellularLocation>
        <location evidence="2">Cell inner membrane</location>
        <topology evidence="2">Single-pass membrane protein</topology>
        <orientation evidence="2">Cytoplasmic side</orientation>
    </subcellularLocation>
</comment>
<reference evidence="4" key="2">
    <citation type="submission" date="2019-04" db="EMBL/GenBank/DDBJ databases">
        <authorList>
            <person name="Zou H."/>
        </authorList>
    </citation>
    <scope>NUCLEOTIDE SEQUENCE</scope>
    <source>
        <strain evidence="4">2015oxa</strain>
    </source>
</reference>
<feature type="binding site" evidence="2">
    <location>
        <position position="357"/>
    </location>
    <ligand>
        <name>Fe cation</name>
        <dbReference type="ChEBI" id="CHEBI:24875"/>
    </ligand>
</feature>
<dbReference type="InterPro" id="IPR041166">
    <property type="entry name" value="Rubredoxin_2"/>
</dbReference>
<reference evidence="5 7" key="3">
    <citation type="submission" date="2022-09" db="EMBL/GenBank/DDBJ databases">
        <title>The outer-membrane cytochrome OmcA is essential for infection of Shewanella oneidensis by a zebrafish-associated bacteriophage.</title>
        <authorList>
            <person name="Grenfell A.W."/>
            <person name="Intile P."/>
            <person name="Mcfarlane J."/>
            <person name="Leung D."/>
            <person name="Abdalla K."/>
            <person name="Wold M."/>
            <person name="Kees E."/>
            <person name="Gralnick J."/>
        </authorList>
    </citation>
    <scope>NUCLEOTIDE SEQUENCE [LARGE SCALE GENOMIC DNA]</scope>
    <source>
        <strain evidence="5 7">NF-5</strain>
    </source>
</reference>
<dbReference type="NCBIfam" id="NF008754">
    <property type="entry name" value="PRK11788.1-2"/>
    <property type="match status" value="1"/>
</dbReference>
<dbReference type="InterPro" id="IPR019734">
    <property type="entry name" value="TPR_rpt"/>
</dbReference>
<feature type="binding site" evidence="2">
    <location>
        <position position="368"/>
    </location>
    <ligand>
        <name>Fe cation</name>
        <dbReference type="ChEBI" id="CHEBI:24875"/>
    </ligand>
</feature>
<keyword evidence="2" id="KW-1133">Transmembrane helix</keyword>